<dbReference type="Pfam" id="PF00059">
    <property type="entry name" value="Lectin_C"/>
    <property type="match status" value="1"/>
</dbReference>
<dbReference type="STRING" id="283909.R7VMD6"/>
<dbReference type="OMA" id="ENCANIK"/>
<dbReference type="SMART" id="SM00034">
    <property type="entry name" value="CLECT"/>
    <property type="match status" value="1"/>
</dbReference>
<dbReference type="EMBL" id="AMQN01003737">
    <property type="status" value="NOT_ANNOTATED_CDS"/>
    <property type="molecule type" value="Genomic_DNA"/>
</dbReference>
<dbReference type="OrthoDB" id="6068744at2759"/>
<keyword evidence="5" id="KW-1185">Reference proteome</keyword>
<dbReference type="InterPro" id="IPR016186">
    <property type="entry name" value="C-type_lectin-like/link_sf"/>
</dbReference>
<dbReference type="EMBL" id="KB291800">
    <property type="protein sequence ID" value="ELU18655.1"/>
    <property type="molecule type" value="Genomic_DNA"/>
</dbReference>
<feature type="transmembrane region" description="Helical" evidence="1">
    <location>
        <begin position="208"/>
        <end position="232"/>
    </location>
</feature>
<reference evidence="3 5" key="2">
    <citation type="journal article" date="2013" name="Nature">
        <title>Insights into bilaterian evolution from three spiralian genomes.</title>
        <authorList>
            <person name="Simakov O."/>
            <person name="Marletaz F."/>
            <person name="Cho S.J."/>
            <person name="Edsinger-Gonzales E."/>
            <person name="Havlak P."/>
            <person name="Hellsten U."/>
            <person name="Kuo D.H."/>
            <person name="Larsson T."/>
            <person name="Lv J."/>
            <person name="Arendt D."/>
            <person name="Savage R."/>
            <person name="Osoegawa K."/>
            <person name="de Jong P."/>
            <person name="Grimwood J."/>
            <person name="Chapman J.A."/>
            <person name="Shapiro H."/>
            <person name="Aerts A."/>
            <person name="Otillar R.P."/>
            <person name="Terry A.Y."/>
            <person name="Boore J.L."/>
            <person name="Grigoriev I.V."/>
            <person name="Lindberg D.R."/>
            <person name="Seaver E.C."/>
            <person name="Weisblat D.A."/>
            <person name="Putnam N.H."/>
            <person name="Rokhsar D.S."/>
        </authorList>
    </citation>
    <scope>NUCLEOTIDE SEQUENCE</scope>
    <source>
        <strain evidence="3 5">I ESC-2004</strain>
    </source>
</reference>
<dbReference type="SUPFAM" id="SSF56436">
    <property type="entry name" value="C-type lectin-like"/>
    <property type="match status" value="1"/>
</dbReference>
<keyword evidence="1" id="KW-0812">Transmembrane</keyword>
<evidence type="ECO:0000313" key="5">
    <source>
        <dbReference type="Proteomes" id="UP000014760"/>
    </source>
</evidence>
<gene>
    <name evidence="3" type="ORF">CAPTEDRAFT_226417</name>
</gene>
<reference evidence="4" key="3">
    <citation type="submission" date="2015-06" db="UniProtKB">
        <authorList>
            <consortium name="EnsemblMetazoa"/>
        </authorList>
    </citation>
    <scope>IDENTIFICATION</scope>
</reference>
<proteinExistence type="predicted"/>
<sequence>MHCIEFGPYICSLTGQSCASGWKLFSNKCYYYNDSDGVNFNTAVTSCTNIGAALTKITSEEENNFVTDLAKENGLRQEEDFWIGLSRDKNDDGNFGPWKWSDGSEFQDTDYKKWNEGEPQGNEGCAKIRGSAKWLGFQCEKLIRGFVCEKDVSKIPPPATIPKSTATKQSATPAVEAITEATSASVAASSTSAVGSISSQTTKNDTSAYTVALCVFAVIAIVLWSIAAFLFIQRRRRLQKKSTLKE</sequence>
<dbReference type="InterPro" id="IPR016187">
    <property type="entry name" value="CTDL_fold"/>
</dbReference>
<dbReference type="HOGENOM" id="CLU_098777_0_0_1"/>
<reference evidence="5" key="1">
    <citation type="submission" date="2012-12" db="EMBL/GenBank/DDBJ databases">
        <authorList>
            <person name="Hellsten U."/>
            <person name="Grimwood J."/>
            <person name="Chapman J.A."/>
            <person name="Shapiro H."/>
            <person name="Aerts A."/>
            <person name="Otillar R.P."/>
            <person name="Terry A.Y."/>
            <person name="Boore J.L."/>
            <person name="Simakov O."/>
            <person name="Marletaz F."/>
            <person name="Cho S.-J."/>
            <person name="Edsinger-Gonzales E."/>
            <person name="Havlak P."/>
            <person name="Kuo D.-H."/>
            <person name="Larsson T."/>
            <person name="Lv J."/>
            <person name="Arendt D."/>
            <person name="Savage R."/>
            <person name="Osoegawa K."/>
            <person name="de Jong P."/>
            <person name="Lindberg D.R."/>
            <person name="Seaver E.C."/>
            <person name="Weisblat D.A."/>
            <person name="Putnam N.H."/>
            <person name="Grigoriev I.V."/>
            <person name="Rokhsar D.S."/>
        </authorList>
    </citation>
    <scope>NUCLEOTIDE SEQUENCE</scope>
    <source>
        <strain evidence="5">I ESC-2004</strain>
    </source>
</reference>
<dbReference type="PROSITE" id="PS50041">
    <property type="entry name" value="C_TYPE_LECTIN_2"/>
    <property type="match status" value="1"/>
</dbReference>
<dbReference type="AlphaFoldDB" id="R7VMD6"/>
<evidence type="ECO:0000313" key="3">
    <source>
        <dbReference type="EMBL" id="ELU18655.1"/>
    </source>
</evidence>
<dbReference type="Gene3D" id="3.10.100.10">
    <property type="entry name" value="Mannose-Binding Protein A, subunit A"/>
    <property type="match status" value="1"/>
</dbReference>
<dbReference type="InterPro" id="IPR001304">
    <property type="entry name" value="C-type_lectin-like"/>
</dbReference>
<evidence type="ECO:0000313" key="4">
    <source>
        <dbReference type="EnsemblMetazoa" id="CapteP226417"/>
    </source>
</evidence>
<dbReference type="CDD" id="cd00037">
    <property type="entry name" value="CLECT"/>
    <property type="match status" value="1"/>
</dbReference>
<dbReference type="PANTHER" id="PTHR22803">
    <property type="entry name" value="MANNOSE, PHOSPHOLIPASE, LECTIN RECEPTOR RELATED"/>
    <property type="match status" value="1"/>
</dbReference>
<dbReference type="Proteomes" id="UP000014760">
    <property type="component" value="Unassembled WGS sequence"/>
</dbReference>
<accession>R7VMD6</accession>
<organism evidence="3">
    <name type="scientific">Capitella teleta</name>
    <name type="common">Polychaete worm</name>
    <dbReference type="NCBI Taxonomy" id="283909"/>
    <lineage>
        <taxon>Eukaryota</taxon>
        <taxon>Metazoa</taxon>
        <taxon>Spiralia</taxon>
        <taxon>Lophotrochozoa</taxon>
        <taxon>Annelida</taxon>
        <taxon>Polychaeta</taxon>
        <taxon>Sedentaria</taxon>
        <taxon>Scolecida</taxon>
        <taxon>Capitellidae</taxon>
        <taxon>Capitella</taxon>
    </lineage>
</organism>
<evidence type="ECO:0000259" key="2">
    <source>
        <dbReference type="PROSITE" id="PS50041"/>
    </source>
</evidence>
<keyword evidence="1" id="KW-0472">Membrane</keyword>
<dbReference type="EnsemblMetazoa" id="CapteT226417">
    <property type="protein sequence ID" value="CapteP226417"/>
    <property type="gene ID" value="CapteG226417"/>
</dbReference>
<keyword evidence="1" id="KW-1133">Transmembrane helix</keyword>
<protein>
    <recommendedName>
        <fullName evidence="2">C-type lectin domain-containing protein</fullName>
    </recommendedName>
</protein>
<evidence type="ECO:0000256" key="1">
    <source>
        <dbReference type="SAM" id="Phobius"/>
    </source>
</evidence>
<feature type="domain" description="C-type lectin" evidence="2">
    <location>
        <begin position="25"/>
        <end position="141"/>
    </location>
</feature>
<dbReference type="InterPro" id="IPR050111">
    <property type="entry name" value="C-type_lectin/snaclec_domain"/>
</dbReference>
<name>R7VMD6_CAPTE</name>